<evidence type="ECO:0000256" key="9">
    <source>
        <dbReference type="ARBA" id="ARBA00023204"/>
    </source>
</evidence>
<feature type="binding site" evidence="11">
    <location>
        <position position="412"/>
    </location>
    <ligand>
        <name>Zn(2+)</name>
        <dbReference type="ChEBI" id="CHEBI:29105"/>
    </ligand>
</feature>
<dbReference type="Proteomes" id="UP001595478">
    <property type="component" value="Unassembled WGS sequence"/>
</dbReference>
<dbReference type="SUPFAM" id="SSF50249">
    <property type="entry name" value="Nucleic acid-binding proteins"/>
    <property type="match status" value="1"/>
</dbReference>
<evidence type="ECO:0000256" key="4">
    <source>
        <dbReference type="ARBA" id="ARBA00022723"/>
    </source>
</evidence>
<dbReference type="Pfam" id="PF03119">
    <property type="entry name" value="DNA_ligase_ZBD"/>
    <property type="match status" value="1"/>
</dbReference>
<feature type="binding site" evidence="11">
    <location>
        <position position="415"/>
    </location>
    <ligand>
        <name>Zn(2+)</name>
        <dbReference type="ChEBI" id="CHEBI:29105"/>
    </ligand>
</feature>
<comment type="caution">
    <text evidence="15">The sequence shown here is derived from an EMBL/GenBank/DDBJ whole genome shotgun (WGS) entry which is preliminary data.</text>
</comment>
<evidence type="ECO:0000256" key="3">
    <source>
        <dbReference type="ARBA" id="ARBA00022705"/>
    </source>
</evidence>
<evidence type="ECO:0000256" key="13">
    <source>
        <dbReference type="SAM" id="Coils"/>
    </source>
</evidence>
<feature type="active site" description="N6-AMP-lysine intermediate" evidence="11">
    <location>
        <position position="117"/>
    </location>
</feature>
<dbReference type="Pfam" id="PF00533">
    <property type="entry name" value="BRCT"/>
    <property type="match status" value="1"/>
</dbReference>
<dbReference type="Pfam" id="PF14520">
    <property type="entry name" value="HHH_5"/>
    <property type="match status" value="1"/>
</dbReference>
<reference evidence="16" key="1">
    <citation type="journal article" date="2019" name="Int. J. Syst. Evol. Microbiol.">
        <title>The Global Catalogue of Microorganisms (GCM) 10K type strain sequencing project: providing services to taxonomists for standard genome sequencing and annotation.</title>
        <authorList>
            <consortium name="The Broad Institute Genomics Platform"/>
            <consortium name="The Broad Institute Genome Sequencing Center for Infectious Disease"/>
            <person name="Wu L."/>
            <person name="Ma J."/>
        </authorList>
    </citation>
    <scope>NUCLEOTIDE SEQUENCE [LARGE SCALE GENOMIC DNA]</scope>
    <source>
        <strain evidence="16">KCTC 52473</strain>
    </source>
</reference>
<feature type="binding site" evidence="11">
    <location>
        <position position="115"/>
    </location>
    <ligand>
        <name>NAD(+)</name>
        <dbReference type="ChEBI" id="CHEBI:57540"/>
    </ligand>
</feature>
<keyword evidence="6 11" id="KW-0862">Zinc</keyword>
<keyword evidence="5 11" id="KW-0227">DNA damage</keyword>
<evidence type="ECO:0000313" key="15">
    <source>
        <dbReference type="EMBL" id="MFC3120271.1"/>
    </source>
</evidence>
<evidence type="ECO:0000256" key="11">
    <source>
        <dbReference type="HAMAP-Rule" id="MF_01588"/>
    </source>
</evidence>
<feature type="domain" description="BRCT" evidence="14">
    <location>
        <begin position="595"/>
        <end position="662"/>
    </location>
</feature>
<dbReference type="Pfam" id="PF01653">
    <property type="entry name" value="DNA_ligase_aden"/>
    <property type="match status" value="1"/>
</dbReference>
<feature type="binding site" evidence="11">
    <location>
        <position position="138"/>
    </location>
    <ligand>
        <name>NAD(+)</name>
        <dbReference type="ChEBI" id="CHEBI:57540"/>
    </ligand>
</feature>
<dbReference type="PIRSF" id="PIRSF001604">
    <property type="entry name" value="LigA"/>
    <property type="match status" value="1"/>
</dbReference>
<dbReference type="InterPro" id="IPR033136">
    <property type="entry name" value="DNA_ligase_CS"/>
</dbReference>
<evidence type="ECO:0000259" key="14">
    <source>
        <dbReference type="PROSITE" id="PS50172"/>
    </source>
</evidence>
<dbReference type="SMART" id="SM00292">
    <property type="entry name" value="BRCT"/>
    <property type="match status" value="1"/>
</dbReference>
<dbReference type="RefSeq" id="WP_376918560.1">
    <property type="nucleotide sequence ID" value="NZ_JBHRSW010000004.1"/>
</dbReference>
<sequence>MTIESQQANYDNIKQQLEEFAHQYYVLDAPSVPDAEYDRLMRQLIALEKQYPALKTADSPSQKVGGKALSKFEQVQHEIPMLSLDNGFEDADLHDFEQRIQDRLNQRETITFACEPKLDGLAVSILYENGILVQAATRGDGQVGENITENVKTIANVPLRLRGASIPTRLEVRGEVFMPKAGFEALNDQQRKSGGKLFVNPRNAAAGALRQLDSKITASRPLRLYAYSVGVLEGGDIANEQTHSGRLALLAEMGLPICPESGKVSGASECLGYFKRVAEIRDTLTYDIDGVVFKVDDLSLQARLGFVSRAPRWAMAQKFPAQEEMTILNDVEFQVGRTGAITPVARLEPVFVGGVTVSNATLHNQDEIERLNIKIGDTVVIRRAGDVIPQVVSVIQSKRPSDAKDIVFPVACPICESHVEKLEGEAVARCTGGLVCQAQRKEAIKHFASRKAFDIEGLGDKIVDQLVDKALINTPADIFNLSLPDLVALERMGDKSAVNLLRAIDAAKSTTLPKFLYALGIREVGEATARNLAMHFKTLDAVIAADHDALIEVNDVGGVVAEHIVNFMGEEANVKIIRQLSDAGVHWPEIEAPNEDEQPFAGQSIVLTGTLSQMGRSEAKARLQALGAKVTGSVSAKTDLLIAGEKAGSKLAKAAELGIETWDEQQFVDYLSKLN</sequence>
<keyword evidence="4 11" id="KW-0479">Metal-binding</keyword>
<dbReference type="Gene3D" id="2.40.50.140">
    <property type="entry name" value="Nucleic acid-binding proteins"/>
    <property type="match status" value="1"/>
</dbReference>
<comment type="function">
    <text evidence="1 11">DNA ligase that catalyzes the formation of phosphodiester linkages between 5'-phosphoryl and 3'-hydroxyl groups in double-stranded DNA using NAD as a coenzyme and as the energy source for the reaction. It is essential for DNA replication and repair of damaged DNA.</text>
</comment>
<dbReference type="InterPro" id="IPR004149">
    <property type="entry name" value="Znf_DNAligase_C4"/>
</dbReference>
<feature type="binding site" evidence="11">
    <location>
        <position position="318"/>
    </location>
    <ligand>
        <name>NAD(+)</name>
        <dbReference type="ChEBI" id="CHEBI:57540"/>
    </ligand>
</feature>
<dbReference type="InterPro" id="IPR018239">
    <property type="entry name" value="DNA_ligase_AS"/>
</dbReference>
<dbReference type="CDD" id="cd00114">
    <property type="entry name" value="LIGANc"/>
    <property type="match status" value="1"/>
</dbReference>
<feature type="binding site" evidence="11">
    <location>
        <position position="436"/>
    </location>
    <ligand>
        <name>Zn(2+)</name>
        <dbReference type="ChEBI" id="CHEBI:29105"/>
    </ligand>
</feature>
<dbReference type="SUPFAM" id="SSF47781">
    <property type="entry name" value="RuvA domain 2-like"/>
    <property type="match status" value="1"/>
</dbReference>
<dbReference type="SMART" id="SM00278">
    <property type="entry name" value="HhH1"/>
    <property type="match status" value="4"/>
</dbReference>
<protein>
    <recommendedName>
        <fullName evidence="11 12">DNA ligase</fullName>
        <ecNumber evidence="11 12">6.5.1.2</ecNumber>
    </recommendedName>
    <alternativeName>
        <fullName evidence="11">Polydeoxyribonucleotide synthase [NAD(+)]</fullName>
    </alternativeName>
</protein>
<evidence type="ECO:0000256" key="5">
    <source>
        <dbReference type="ARBA" id="ARBA00022763"/>
    </source>
</evidence>
<evidence type="ECO:0000256" key="2">
    <source>
        <dbReference type="ARBA" id="ARBA00022598"/>
    </source>
</evidence>
<keyword evidence="11" id="KW-0464">Manganese</keyword>
<name>A0ABV7FLL8_9ALTE</name>
<keyword evidence="3 11" id="KW-0235">DNA replication</keyword>
<evidence type="ECO:0000256" key="1">
    <source>
        <dbReference type="ARBA" id="ARBA00004067"/>
    </source>
</evidence>
<dbReference type="InterPro" id="IPR013840">
    <property type="entry name" value="DNAligase_N"/>
</dbReference>
<comment type="similarity">
    <text evidence="11">Belongs to the NAD-dependent DNA ligase family. LigA subfamily.</text>
</comment>
<dbReference type="InterPro" id="IPR004150">
    <property type="entry name" value="NAD_DNA_ligase_OB"/>
</dbReference>
<dbReference type="Gene3D" id="1.10.150.20">
    <property type="entry name" value="5' to 3' exonuclease, C-terminal subdomain"/>
    <property type="match status" value="2"/>
</dbReference>
<keyword evidence="16" id="KW-1185">Reference proteome</keyword>
<comment type="cofactor">
    <cofactor evidence="11">
        <name>Mg(2+)</name>
        <dbReference type="ChEBI" id="CHEBI:18420"/>
    </cofactor>
    <cofactor evidence="11">
        <name>Mn(2+)</name>
        <dbReference type="ChEBI" id="CHEBI:29035"/>
    </cofactor>
</comment>
<accession>A0ABV7FLL8</accession>
<dbReference type="Pfam" id="PF12826">
    <property type="entry name" value="HHH_2"/>
    <property type="match status" value="1"/>
</dbReference>
<feature type="binding site" evidence="11">
    <location>
        <begin position="34"/>
        <end position="38"/>
    </location>
    <ligand>
        <name>NAD(+)</name>
        <dbReference type="ChEBI" id="CHEBI:57540"/>
    </ligand>
</feature>
<dbReference type="Pfam" id="PF03120">
    <property type="entry name" value="OB_DNA_ligase"/>
    <property type="match status" value="1"/>
</dbReference>
<dbReference type="InterPro" id="IPR013839">
    <property type="entry name" value="DNAligase_adenylation"/>
</dbReference>
<dbReference type="InterPro" id="IPR012340">
    <property type="entry name" value="NA-bd_OB-fold"/>
</dbReference>
<evidence type="ECO:0000256" key="7">
    <source>
        <dbReference type="ARBA" id="ARBA00022842"/>
    </source>
</evidence>
<dbReference type="InterPro" id="IPR036420">
    <property type="entry name" value="BRCT_dom_sf"/>
</dbReference>
<keyword evidence="2 11" id="KW-0436">Ligase</keyword>
<dbReference type="NCBIfam" id="TIGR00575">
    <property type="entry name" value="dnlj"/>
    <property type="match status" value="1"/>
</dbReference>
<dbReference type="PROSITE" id="PS50172">
    <property type="entry name" value="BRCT"/>
    <property type="match status" value="1"/>
</dbReference>
<evidence type="ECO:0000256" key="8">
    <source>
        <dbReference type="ARBA" id="ARBA00023027"/>
    </source>
</evidence>
<dbReference type="InterPro" id="IPR010994">
    <property type="entry name" value="RuvA_2-like"/>
</dbReference>
<keyword evidence="7 11" id="KW-0460">Magnesium</keyword>
<dbReference type="InterPro" id="IPR003583">
    <property type="entry name" value="Hlx-hairpin-Hlx_DNA-bd_motif"/>
</dbReference>
<feature type="coiled-coil region" evidence="13">
    <location>
        <begin position="3"/>
        <end position="57"/>
    </location>
</feature>
<dbReference type="EMBL" id="JBHRSW010000004">
    <property type="protein sequence ID" value="MFC3120271.1"/>
    <property type="molecule type" value="Genomic_DNA"/>
</dbReference>
<dbReference type="Gene3D" id="3.40.50.10190">
    <property type="entry name" value="BRCT domain"/>
    <property type="match status" value="1"/>
</dbReference>
<dbReference type="CDD" id="cd17748">
    <property type="entry name" value="BRCT_DNA_ligase_like"/>
    <property type="match status" value="1"/>
</dbReference>
<comment type="caution">
    <text evidence="11">Lacks conserved residue(s) required for the propagation of feature annotation.</text>
</comment>
<dbReference type="PANTHER" id="PTHR23389">
    <property type="entry name" value="CHROMOSOME TRANSMISSION FIDELITY FACTOR 18"/>
    <property type="match status" value="1"/>
</dbReference>
<dbReference type="PROSITE" id="PS01056">
    <property type="entry name" value="DNA_LIGASE_N2"/>
    <property type="match status" value="1"/>
</dbReference>
<organism evidence="15 16">
    <name type="scientific">Agaribacter flavus</name>
    <dbReference type="NCBI Taxonomy" id="1902781"/>
    <lineage>
        <taxon>Bacteria</taxon>
        <taxon>Pseudomonadati</taxon>
        <taxon>Pseudomonadota</taxon>
        <taxon>Gammaproteobacteria</taxon>
        <taxon>Alteromonadales</taxon>
        <taxon>Alteromonadaceae</taxon>
        <taxon>Agaribacter</taxon>
    </lineage>
</organism>
<dbReference type="SUPFAM" id="SSF52113">
    <property type="entry name" value="BRCT domain"/>
    <property type="match status" value="1"/>
</dbReference>
<comment type="catalytic activity">
    <reaction evidence="10 11 12">
        <text>NAD(+) + (deoxyribonucleotide)n-3'-hydroxyl + 5'-phospho-(deoxyribonucleotide)m = (deoxyribonucleotide)n+m + AMP + beta-nicotinamide D-nucleotide.</text>
        <dbReference type="EC" id="6.5.1.2"/>
    </reaction>
</comment>
<feature type="binding site" evidence="11">
    <location>
        <position position="175"/>
    </location>
    <ligand>
        <name>NAD(+)</name>
        <dbReference type="ChEBI" id="CHEBI:57540"/>
    </ligand>
</feature>
<dbReference type="Gene3D" id="6.20.10.30">
    <property type="match status" value="1"/>
</dbReference>
<gene>
    <name evidence="11 15" type="primary">ligA</name>
    <name evidence="15" type="ORF">ACFOHL_01390</name>
</gene>
<evidence type="ECO:0000256" key="6">
    <source>
        <dbReference type="ARBA" id="ARBA00022833"/>
    </source>
</evidence>
<keyword evidence="8 11" id="KW-0520">NAD</keyword>
<dbReference type="Gene3D" id="1.10.287.610">
    <property type="entry name" value="Helix hairpin bin"/>
    <property type="match status" value="1"/>
</dbReference>
<dbReference type="SMART" id="SM00532">
    <property type="entry name" value="LIGANc"/>
    <property type="match status" value="1"/>
</dbReference>
<dbReference type="InterPro" id="IPR001357">
    <property type="entry name" value="BRCT_dom"/>
</dbReference>
<evidence type="ECO:0000256" key="10">
    <source>
        <dbReference type="ARBA" id="ARBA00034005"/>
    </source>
</evidence>
<evidence type="ECO:0000256" key="12">
    <source>
        <dbReference type="RuleBase" id="RU000618"/>
    </source>
</evidence>
<dbReference type="SUPFAM" id="SSF56091">
    <property type="entry name" value="DNA ligase/mRNA capping enzyme, catalytic domain"/>
    <property type="match status" value="1"/>
</dbReference>
<dbReference type="InterPro" id="IPR001679">
    <property type="entry name" value="DNA_ligase"/>
</dbReference>
<dbReference type="HAMAP" id="MF_01588">
    <property type="entry name" value="DNA_ligase_A"/>
    <property type="match status" value="1"/>
</dbReference>
<dbReference type="Gene3D" id="3.30.470.30">
    <property type="entry name" value="DNA ligase/mRNA capping enzyme"/>
    <property type="match status" value="1"/>
</dbReference>
<dbReference type="EC" id="6.5.1.2" evidence="11 12"/>
<dbReference type="NCBIfam" id="NF005932">
    <property type="entry name" value="PRK07956.1"/>
    <property type="match status" value="1"/>
</dbReference>
<dbReference type="InterPro" id="IPR041663">
    <property type="entry name" value="DisA/LigA_HHH"/>
</dbReference>
<keyword evidence="9 11" id="KW-0234">DNA repair</keyword>
<dbReference type="GO" id="GO:0003911">
    <property type="term" value="F:DNA ligase (NAD+) activity"/>
    <property type="evidence" value="ECO:0007669"/>
    <property type="project" value="UniProtKB-EC"/>
</dbReference>
<dbReference type="PROSITE" id="PS01055">
    <property type="entry name" value="DNA_LIGASE_N1"/>
    <property type="match status" value="1"/>
</dbReference>
<feature type="binding site" evidence="11">
    <location>
        <begin position="83"/>
        <end position="84"/>
    </location>
    <ligand>
        <name>NAD(+)</name>
        <dbReference type="ChEBI" id="CHEBI:57540"/>
    </ligand>
</feature>
<feature type="binding site" evidence="11">
    <location>
        <position position="294"/>
    </location>
    <ligand>
        <name>NAD(+)</name>
        <dbReference type="ChEBI" id="CHEBI:57540"/>
    </ligand>
</feature>
<dbReference type="PANTHER" id="PTHR23389:SF9">
    <property type="entry name" value="DNA LIGASE"/>
    <property type="match status" value="1"/>
</dbReference>
<keyword evidence="13" id="KW-0175">Coiled coil</keyword>
<proteinExistence type="inferred from homology"/>
<evidence type="ECO:0000313" key="16">
    <source>
        <dbReference type="Proteomes" id="UP001595478"/>
    </source>
</evidence>